<reference evidence="1 2" key="1">
    <citation type="journal article" date="2018" name="Front. Plant Sci.">
        <title>Red Clover (Trifolium pratense) and Zigzag Clover (T. medium) - A Picture of Genomic Similarities and Differences.</title>
        <authorList>
            <person name="Dluhosova J."/>
            <person name="Istvanek J."/>
            <person name="Nedelnik J."/>
            <person name="Repkova J."/>
        </authorList>
    </citation>
    <scope>NUCLEOTIDE SEQUENCE [LARGE SCALE GENOMIC DNA]</scope>
    <source>
        <strain evidence="2">cv. 10/8</strain>
        <tissue evidence="1">Leaf</tissue>
    </source>
</reference>
<sequence>MNVGDDETVTELRPIDDGIGGTIFNHIVTFVQE</sequence>
<evidence type="ECO:0000313" key="2">
    <source>
        <dbReference type="Proteomes" id="UP000265520"/>
    </source>
</evidence>
<dbReference type="EMBL" id="LXQA011464129">
    <property type="protein sequence ID" value="MCI98105.1"/>
    <property type="molecule type" value="Genomic_DNA"/>
</dbReference>
<feature type="non-terminal residue" evidence="1">
    <location>
        <position position="33"/>
    </location>
</feature>
<comment type="caution">
    <text evidence="1">The sequence shown here is derived from an EMBL/GenBank/DDBJ whole genome shotgun (WGS) entry which is preliminary data.</text>
</comment>
<organism evidence="1 2">
    <name type="scientific">Trifolium medium</name>
    <dbReference type="NCBI Taxonomy" id="97028"/>
    <lineage>
        <taxon>Eukaryota</taxon>
        <taxon>Viridiplantae</taxon>
        <taxon>Streptophyta</taxon>
        <taxon>Embryophyta</taxon>
        <taxon>Tracheophyta</taxon>
        <taxon>Spermatophyta</taxon>
        <taxon>Magnoliopsida</taxon>
        <taxon>eudicotyledons</taxon>
        <taxon>Gunneridae</taxon>
        <taxon>Pentapetalae</taxon>
        <taxon>rosids</taxon>
        <taxon>fabids</taxon>
        <taxon>Fabales</taxon>
        <taxon>Fabaceae</taxon>
        <taxon>Papilionoideae</taxon>
        <taxon>50 kb inversion clade</taxon>
        <taxon>NPAAA clade</taxon>
        <taxon>Hologalegina</taxon>
        <taxon>IRL clade</taxon>
        <taxon>Trifolieae</taxon>
        <taxon>Trifolium</taxon>
    </lineage>
</organism>
<evidence type="ECO:0000313" key="1">
    <source>
        <dbReference type="EMBL" id="MCI98105.1"/>
    </source>
</evidence>
<dbReference type="Proteomes" id="UP000265520">
    <property type="component" value="Unassembled WGS sequence"/>
</dbReference>
<keyword evidence="2" id="KW-1185">Reference proteome</keyword>
<name>A0A392WK76_9FABA</name>
<dbReference type="AlphaFoldDB" id="A0A392WK76"/>
<accession>A0A392WK76</accession>
<proteinExistence type="predicted"/>
<protein>
    <submittedName>
        <fullName evidence="1">Uncharacterized protein</fullName>
    </submittedName>
</protein>